<evidence type="ECO:0000313" key="4">
    <source>
        <dbReference type="Proteomes" id="UP000461880"/>
    </source>
</evidence>
<reference evidence="3 4" key="1">
    <citation type="submission" date="2019-08" db="EMBL/GenBank/DDBJ databases">
        <title>In-depth cultivation of the pig gut microbiome towards novel bacterial diversity and tailored functional studies.</title>
        <authorList>
            <person name="Wylensek D."/>
            <person name="Hitch T.C.A."/>
            <person name="Clavel T."/>
        </authorList>
    </citation>
    <scope>NUCLEOTIDE SEQUENCE [LARGE SCALE GENOMIC DNA]</scope>
    <source>
        <strain evidence="3 4">Oil+RF-744-GAM-WT-6</strain>
    </source>
</reference>
<keyword evidence="2" id="KW-0472">Membrane</keyword>
<evidence type="ECO:0000313" key="3">
    <source>
        <dbReference type="EMBL" id="MSS58133.1"/>
    </source>
</evidence>
<comment type="caution">
    <text evidence="3">The sequence shown here is derived from an EMBL/GenBank/DDBJ whole genome shotgun (WGS) entry which is preliminary data.</text>
</comment>
<protein>
    <submittedName>
        <fullName evidence="3">Uncharacterized protein</fullName>
    </submittedName>
</protein>
<evidence type="ECO:0000256" key="2">
    <source>
        <dbReference type="SAM" id="Phobius"/>
    </source>
</evidence>
<dbReference type="EMBL" id="VUMN01000007">
    <property type="protein sequence ID" value="MSS58133.1"/>
    <property type="molecule type" value="Genomic_DNA"/>
</dbReference>
<evidence type="ECO:0000256" key="1">
    <source>
        <dbReference type="SAM" id="MobiDB-lite"/>
    </source>
</evidence>
<gene>
    <name evidence="3" type="ORF">FYJ51_04355</name>
</gene>
<accession>A0A7X2NS77</accession>
<dbReference type="RefSeq" id="WP_154503689.1">
    <property type="nucleotide sequence ID" value="NZ_VUMN01000007.1"/>
</dbReference>
<feature type="region of interest" description="Disordered" evidence="1">
    <location>
        <begin position="1"/>
        <end position="23"/>
    </location>
</feature>
<keyword evidence="2" id="KW-0812">Transmembrane</keyword>
<sequence length="272" mass="30964">MTDRPNQTSSGARKKVRKIDPVKKKHRKMNQRMILTLLIVSAVTIVAFVFNIINVARRTTSSSSETNTSLSSNTDRSMKNDLYEIGNNPTDFEKQCFQELSDAMQGTDQNAYATALVKCFVSDYFTWTNKDGNYEVGGLQYIFGEKYTTFEEWSRYNYYENMDLYISQYGRENLPEVTSITTEKDTFQTDDYTINTIDPAQTYPCYQVQVSWTYTMGSSLNASDFVNDMRFLVVDNDGRMEIAEFYDMNSVNAWEAANGTSSNAEATASAEG</sequence>
<organism evidence="3 4">
    <name type="scientific">Stecheria intestinalis</name>
    <dbReference type="NCBI Taxonomy" id="2606630"/>
    <lineage>
        <taxon>Bacteria</taxon>
        <taxon>Bacillati</taxon>
        <taxon>Bacillota</taxon>
        <taxon>Erysipelotrichia</taxon>
        <taxon>Erysipelotrichales</taxon>
        <taxon>Erysipelotrichaceae</taxon>
        <taxon>Stecheria</taxon>
    </lineage>
</organism>
<dbReference type="Proteomes" id="UP000461880">
    <property type="component" value="Unassembled WGS sequence"/>
</dbReference>
<name>A0A7X2NS77_9FIRM</name>
<feature type="compositionally biased region" description="Polar residues" evidence="1">
    <location>
        <begin position="1"/>
        <end position="11"/>
    </location>
</feature>
<keyword evidence="4" id="KW-1185">Reference proteome</keyword>
<proteinExistence type="predicted"/>
<dbReference type="AlphaFoldDB" id="A0A7X2NS77"/>
<feature type="compositionally biased region" description="Basic residues" evidence="1">
    <location>
        <begin position="12"/>
        <end position="23"/>
    </location>
</feature>
<keyword evidence="2" id="KW-1133">Transmembrane helix</keyword>
<feature type="transmembrane region" description="Helical" evidence="2">
    <location>
        <begin position="33"/>
        <end position="53"/>
    </location>
</feature>